<dbReference type="Gene3D" id="1.25.40.10">
    <property type="entry name" value="Tetratricopeptide repeat domain"/>
    <property type="match status" value="2"/>
</dbReference>
<keyword evidence="5" id="KW-1185">Reference proteome</keyword>
<evidence type="ECO:0000313" key="4">
    <source>
        <dbReference type="EMBL" id="MCM1981634.1"/>
    </source>
</evidence>
<evidence type="ECO:0000256" key="3">
    <source>
        <dbReference type="ARBA" id="ARBA00022737"/>
    </source>
</evidence>
<evidence type="ECO:0000256" key="2">
    <source>
        <dbReference type="ARBA" id="ARBA00022490"/>
    </source>
</evidence>
<comment type="subcellular location">
    <subcellularLocation>
        <location evidence="1">Cytoplasm</location>
    </subcellularLocation>
</comment>
<dbReference type="AlphaFoldDB" id="A0ABD4SZA4"/>
<dbReference type="EMBL" id="JTHE03000014">
    <property type="protein sequence ID" value="MCM1981634.1"/>
    <property type="molecule type" value="Genomic_DNA"/>
</dbReference>
<dbReference type="InterPro" id="IPR011990">
    <property type="entry name" value="TPR-like_helical_dom_sf"/>
</dbReference>
<keyword evidence="2" id="KW-0963">Cytoplasm</keyword>
<protein>
    <submittedName>
        <fullName evidence="4">Tetratricopeptide repeat protein</fullName>
    </submittedName>
</protein>
<evidence type="ECO:0000313" key="5">
    <source>
        <dbReference type="Proteomes" id="UP000031561"/>
    </source>
</evidence>
<evidence type="ECO:0000256" key="1">
    <source>
        <dbReference type="ARBA" id="ARBA00004496"/>
    </source>
</evidence>
<dbReference type="PANTHER" id="PTHR45954">
    <property type="entry name" value="LD33695P"/>
    <property type="match status" value="1"/>
</dbReference>
<dbReference type="Pfam" id="PF13176">
    <property type="entry name" value="TPR_7"/>
    <property type="match status" value="1"/>
</dbReference>
<dbReference type="RefSeq" id="WP_166283853.1">
    <property type="nucleotide sequence ID" value="NZ_JTHE03000014.1"/>
</dbReference>
<proteinExistence type="predicted"/>
<gene>
    <name evidence="4" type="ORF">QQ91_0002150</name>
</gene>
<dbReference type="PANTHER" id="PTHR45954:SF1">
    <property type="entry name" value="LD33695P"/>
    <property type="match status" value="1"/>
</dbReference>
<name>A0ABD4SZA4_9CYAN</name>
<dbReference type="SUPFAM" id="SSF48452">
    <property type="entry name" value="TPR-like"/>
    <property type="match status" value="2"/>
</dbReference>
<dbReference type="Proteomes" id="UP000031561">
    <property type="component" value="Unassembled WGS sequence"/>
</dbReference>
<dbReference type="GO" id="GO:0005737">
    <property type="term" value="C:cytoplasm"/>
    <property type="evidence" value="ECO:0007669"/>
    <property type="project" value="UniProtKB-SubCell"/>
</dbReference>
<sequence>MKDHPHSPLTIHQWRIQDLSGCQLTPQGQLIRQVEQVQAIQSVAQNRSGISSPRNLTAQETAHLRAAYFWLNQYQHSHPSSVKEQVKGLMEGVYALEQLKAWTWLCELLFYVPANGSYPLYQQLELWGLVHEQVQLFQALLGQVDAQMDMLCLRGLGNAHTYLSQYSQAVHFFEGCLHIAQAQRNVQAITQALEGLGFCYLYWGKYELAQELFLKQLQSAVELLDADNSDEIAYGSGRAMAGLAYSSYFLRRYRKGIHYAAQSMMRSQEHSDTQSQWMALGAMAICYSQMGKHAQASQCLQQRLTLKNQGVNRHDELINLIDLGATYCYQLQFHKAIQALEQVTLEAQELGNVRVQCQAAMLLGFIYCWQDEAQLSIEKSQFGLQLAHQFKYDHFESQCYSQLSYVYSGLGDSQQALFLATQALKAAEHVSFQPALYKACGLMALGLAKIQSCQVLSGFSSILASLIQIPPWSAADGRIIFALLIKRAFKWVGIR</sequence>
<keyword evidence="3" id="KW-0677">Repeat</keyword>
<comment type="caution">
    <text evidence="4">The sequence shown here is derived from an EMBL/GenBank/DDBJ whole genome shotgun (WGS) entry which is preliminary data.</text>
</comment>
<organism evidence="4 5">
    <name type="scientific">Lyngbya confervoides BDU141951</name>
    <dbReference type="NCBI Taxonomy" id="1574623"/>
    <lineage>
        <taxon>Bacteria</taxon>
        <taxon>Bacillati</taxon>
        <taxon>Cyanobacteriota</taxon>
        <taxon>Cyanophyceae</taxon>
        <taxon>Oscillatoriophycideae</taxon>
        <taxon>Oscillatoriales</taxon>
        <taxon>Microcoleaceae</taxon>
        <taxon>Lyngbya</taxon>
    </lineage>
</organism>
<dbReference type="SMART" id="SM00028">
    <property type="entry name" value="TPR"/>
    <property type="match status" value="4"/>
</dbReference>
<accession>A0ABD4SZA4</accession>
<dbReference type="InterPro" id="IPR052386">
    <property type="entry name" value="GPSM"/>
</dbReference>
<dbReference type="InterPro" id="IPR019734">
    <property type="entry name" value="TPR_rpt"/>
</dbReference>
<reference evidence="4 5" key="1">
    <citation type="journal article" date="2015" name="Genome Announc.">
        <title>Draft Genome Sequence of Filamentous Marine Cyanobacterium Lyngbya confervoides Strain BDU141951.</title>
        <authorList>
            <person name="Chandrababunaidu M.M."/>
            <person name="Sen D."/>
            <person name="Tripathy S."/>
        </authorList>
    </citation>
    <scope>NUCLEOTIDE SEQUENCE [LARGE SCALE GENOMIC DNA]</scope>
    <source>
        <strain evidence="4 5">BDU141951</strain>
    </source>
</reference>